<organism evidence="7 8">
    <name type="scientific">Flavobacterium ardleyense</name>
    <dbReference type="NCBI Taxonomy" id="2038737"/>
    <lineage>
        <taxon>Bacteria</taxon>
        <taxon>Pseudomonadati</taxon>
        <taxon>Bacteroidota</taxon>
        <taxon>Flavobacteriia</taxon>
        <taxon>Flavobacteriales</taxon>
        <taxon>Flavobacteriaceae</taxon>
        <taxon>Flavobacterium</taxon>
    </lineage>
</organism>
<dbReference type="PANTHER" id="PTHR38039:SF1">
    <property type="entry name" value="TOXIN YOEB"/>
    <property type="match status" value="1"/>
</dbReference>
<evidence type="ECO:0000256" key="6">
    <source>
        <dbReference type="ARBA" id="ARBA00030388"/>
    </source>
</evidence>
<comment type="caution">
    <text evidence="7">The sequence shown here is derived from an EMBL/GenBank/DDBJ whole genome shotgun (WGS) entry which is preliminary data.</text>
</comment>
<dbReference type="InterPro" id="IPR009614">
    <property type="entry name" value="YoeB_toxin"/>
</dbReference>
<dbReference type="SUPFAM" id="SSF143011">
    <property type="entry name" value="RelE-like"/>
    <property type="match status" value="1"/>
</dbReference>
<dbReference type="NCBIfam" id="TIGR02116">
    <property type="entry name" value="toxin_Txe_YoeB"/>
    <property type="match status" value="1"/>
</dbReference>
<evidence type="ECO:0000313" key="7">
    <source>
        <dbReference type="EMBL" id="MFD2908511.1"/>
    </source>
</evidence>
<keyword evidence="4" id="KW-0255">Endonuclease</keyword>
<dbReference type="InterPro" id="IPR035093">
    <property type="entry name" value="RelE/ParE_toxin_dom_sf"/>
</dbReference>
<dbReference type="PANTHER" id="PTHR38039">
    <property type="entry name" value="TOXIN YOEB"/>
    <property type="match status" value="1"/>
</dbReference>
<name>A0ABW5Z8T9_9FLAO</name>
<sequence length="90" mass="10431">MQIDFSNKAKADLVFWLKSGNKGIVKKIYALIEDIQLHPFEGIGKPEALKHDLSGIWSRRIDKEHRLIYEITDENTIQILNILSLKGHYN</sequence>
<gene>
    <name evidence="7" type="ORF">ACFSX9_07155</name>
</gene>
<keyword evidence="5" id="KW-0378">Hydrolase</keyword>
<evidence type="ECO:0000256" key="4">
    <source>
        <dbReference type="ARBA" id="ARBA00022759"/>
    </source>
</evidence>
<keyword evidence="2" id="KW-1277">Toxin-antitoxin system</keyword>
<evidence type="ECO:0000256" key="2">
    <source>
        <dbReference type="ARBA" id="ARBA00022649"/>
    </source>
</evidence>
<evidence type="ECO:0000256" key="1">
    <source>
        <dbReference type="ARBA" id="ARBA00008172"/>
    </source>
</evidence>
<accession>A0ABW5Z8T9</accession>
<keyword evidence="8" id="KW-1185">Reference proteome</keyword>
<comment type="similarity">
    <text evidence="1">Belongs to the YoeB family.</text>
</comment>
<dbReference type="Gene3D" id="3.30.2310.20">
    <property type="entry name" value="RelE-like"/>
    <property type="match status" value="1"/>
</dbReference>
<dbReference type="Pfam" id="PF06769">
    <property type="entry name" value="YoeB_toxin"/>
    <property type="match status" value="1"/>
</dbReference>
<dbReference type="Proteomes" id="UP001597549">
    <property type="component" value="Unassembled WGS sequence"/>
</dbReference>
<evidence type="ECO:0000256" key="3">
    <source>
        <dbReference type="ARBA" id="ARBA00022722"/>
    </source>
</evidence>
<dbReference type="RefSeq" id="WP_379806103.1">
    <property type="nucleotide sequence ID" value="NZ_JBHUOL010000012.1"/>
</dbReference>
<evidence type="ECO:0000256" key="5">
    <source>
        <dbReference type="ARBA" id="ARBA00022801"/>
    </source>
</evidence>
<reference evidence="8" key="1">
    <citation type="journal article" date="2019" name="Int. J. Syst. Evol. Microbiol.">
        <title>The Global Catalogue of Microorganisms (GCM) 10K type strain sequencing project: providing services to taxonomists for standard genome sequencing and annotation.</title>
        <authorList>
            <consortium name="The Broad Institute Genomics Platform"/>
            <consortium name="The Broad Institute Genome Sequencing Center for Infectious Disease"/>
            <person name="Wu L."/>
            <person name="Ma J."/>
        </authorList>
    </citation>
    <scope>NUCLEOTIDE SEQUENCE [LARGE SCALE GENOMIC DNA]</scope>
    <source>
        <strain evidence="8">KCTC 52644</strain>
    </source>
</reference>
<dbReference type="EMBL" id="JBHUOL010000012">
    <property type="protein sequence ID" value="MFD2908511.1"/>
    <property type="molecule type" value="Genomic_DNA"/>
</dbReference>
<proteinExistence type="inferred from homology"/>
<keyword evidence="3" id="KW-0540">Nuclease</keyword>
<evidence type="ECO:0000313" key="8">
    <source>
        <dbReference type="Proteomes" id="UP001597549"/>
    </source>
</evidence>
<protein>
    <recommendedName>
        <fullName evidence="6">Putative mRNA interferase YoeB</fullName>
    </recommendedName>
</protein>